<evidence type="ECO:0000313" key="2">
    <source>
        <dbReference type="Proteomes" id="UP000501379"/>
    </source>
</evidence>
<dbReference type="PROSITE" id="PS51257">
    <property type="entry name" value="PROKAR_LIPOPROTEIN"/>
    <property type="match status" value="1"/>
</dbReference>
<name>A0A6M8F7P2_9GAMM</name>
<evidence type="ECO:0008006" key="3">
    <source>
        <dbReference type="Google" id="ProtNLM"/>
    </source>
</evidence>
<dbReference type="Proteomes" id="UP000501379">
    <property type="component" value="Chromosome"/>
</dbReference>
<gene>
    <name evidence="1" type="ORF">HNE05_07975</name>
</gene>
<protein>
    <recommendedName>
        <fullName evidence="3">Lipoprotein</fullName>
    </recommendedName>
</protein>
<organism evidence="1 2">
    <name type="scientific">Aquipseudomonas campi</name>
    <dbReference type="NCBI Taxonomy" id="2731681"/>
    <lineage>
        <taxon>Bacteria</taxon>
        <taxon>Pseudomonadati</taxon>
        <taxon>Pseudomonadota</taxon>
        <taxon>Gammaproteobacteria</taxon>
        <taxon>Pseudomonadales</taxon>
        <taxon>Pseudomonadaceae</taxon>
        <taxon>Aquipseudomonas</taxon>
    </lineage>
</organism>
<keyword evidence="2" id="KW-1185">Reference proteome</keyword>
<sequence>MKRIAIILWSLLALGCTPKTDVIPENIVGIWASKDAVLSGELLIKGQAIYLEADGTGALLFGPPPIGVKIKASFNPSTSAIDYEMLENGKVVGKSAVLFDVSNNTIVSGKKQDQILSRRFESLTNSTKKAIGI</sequence>
<reference evidence="1" key="1">
    <citation type="submission" date="2020-07" db="EMBL/GenBank/DDBJ databases">
        <title>Nitrate ammonifying Pseudomonas campi sp. nov. isolated from German agricultural grassland.</title>
        <authorList>
            <person name="Timsy T."/>
            <person name="Ulrich A."/>
            <person name="Spanner T."/>
            <person name="Foesel B."/>
            <person name="Kolb S."/>
            <person name="Horn M.A."/>
            <person name="Behrendt U."/>
        </authorList>
    </citation>
    <scope>NUCLEOTIDE SEQUENCE</scope>
    <source>
        <strain evidence="1">S1-A32-2</strain>
    </source>
</reference>
<dbReference type="EMBL" id="CP053697">
    <property type="protein sequence ID" value="QKE63301.1"/>
    <property type="molecule type" value="Genomic_DNA"/>
</dbReference>
<dbReference type="KEGG" id="pcam:HNE05_07975"/>
<proteinExistence type="predicted"/>
<evidence type="ECO:0000313" key="1">
    <source>
        <dbReference type="EMBL" id="QKE63301.1"/>
    </source>
</evidence>
<dbReference type="RefSeq" id="WP_173206605.1">
    <property type="nucleotide sequence ID" value="NZ_CP053697.2"/>
</dbReference>
<accession>A0A6M8F7P2</accession>
<dbReference type="AlphaFoldDB" id="A0A6M8F7P2"/>